<dbReference type="OrthoDB" id="170219at2157"/>
<dbReference type="Pfam" id="PF25947">
    <property type="entry name" value="WHD_halo_double"/>
    <property type="match status" value="1"/>
</dbReference>
<dbReference type="AlphaFoldDB" id="A0A368N8D0"/>
<reference evidence="1 2" key="1">
    <citation type="submission" date="2018-07" db="EMBL/GenBank/DDBJ databases">
        <title>Genome sequences of Haloplanus salinus JCM 18368T.</title>
        <authorList>
            <person name="Kim Y.B."/>
            <person name="Roh S.W."/>
        </authorList>
    </citation>
    <scope>NUCLEOTIDE SEQUENCE [LARGE SCALE GENOMIC DNA]</scope>
    <source>
        <strain evidence="1 2">JCM 18368</strain>
    </source>
</reference>
<evidence type="ECO:0000313" key="1">
    <source>
        <dbReference type="EMBL" id="RCU46792.1"/>
    </source>
</evidence>
<dbReference type="InterPro" id="IPR058821">
    <property type="entry name" value="Double_WHD-containing_halo"/>
</dbReference>
<accession>A0A368N8D0</accession>
<name>A0A368N8D0_9EURY</name>
<dbReference type="EMBL" id="QPHM01000001">
    <property type="protein sequence ID" value="RCU46792.1"/>
    <property type="molecule type" value="Genomic_DNA"/>
</dbReference>
<comment type="caution">
    <text evidence="1">The sequence shown here is derived from an EMBL/GenBank/DDBJ whole genome shotgun (WGS) entry which is preliminary data.</text>
</comment>
<gene>
    <name evidence="1" type="ORF">DU504_05430</name>
</gene>
<keyword evidence="2" id="KW-1185">Reference proteome</keyword>
<protein>
    <submittedName>
        <fullName evidence="1">Uncharacterized protein</fullName>
    </submittedName>
</protein>
<organism evidence="1 2">
    <name type="scientific">Haloplanus salinus</name>
    <dbReference type="NCBI Taxonomy" id="1126245"/>
    <lineage>
        <taxon>Archaea</taxon>
        <taxon>Methanobacteriati</taxon>
        <taxon>Methanobacteriota</taxon>
        <taxon>Stenosarchaea group</taxon>
        <taxon>Halobacteria</taxon>
        <taxon>Halobacteriales</taxon>
        <taxon>Haloferacaceae</taxon>
        <taxon>Haloplanus</taxon>
    </lineage>
</organism>
<evidence type="ECO:0000313" key="2">
    <source>
        <dbReference type="Proteomes" id="UP000252189"/>
    </source>
</evidence>
<dbReference type="RefSeq" id="WP_114448343.1">
    <property type="nucleotide sequence ID" value="NZ_QPHM01000001.1"/>
</dbReference>
<proteinExistence type="predicted"/>
<sequence length="163" mass="18514">MRFKPVPPAPGEFAFVARVQRAVPLVPGTEDDCCARLVDRLDLSDRDAARTWLTFLRALDLAEETPSGYRRTDAEPTVEGCRAALLDRVFAADAVHDALAAAGPLTADATFEAVRERVPTWERHRDTEWTAVWRERVERLLDWLVLLDAVERVEDNPDRYRLT</sequence>
<dbReference type="Proteomes" id="UP000252189">
    <property type="component" value="Unassembled WGS sequence"/>
</dbReference>